<evidence type="ECO:0000313" key="7">
    <source>
        <dbReference type="Proteomes" id="UP000616885"/>
    </source>
</evidence>
<evidence type="ECO:0000256" key="4">
    <source>
        <dbReference type="RuleBase" id="RU000384"/>
    </source>
</evidence>
<evidence type="ECO:0000256" key="2">
    <source>
        <dbReference type="ARBA" id="ARBA00022598"/>
    </source>
</evidence>
<dbReference type="InterPro" id="IPR006680">
    <property type="entry name" value="Amidohydro-rel"/>
</dbReference>
<evidence type="ECO:0000256" key="1">
    <source>
        <dbReference type="ARBA" id="ARBA00021364"/>
    </source>
</evidence>
<dbReference type="Proteomes" id="UP000616885">
    <property type="component" value="Unassembled WGS sequence"/>
</dbReference>
<dbReference type="Pfam" id="PF00120">
    <property type="entry name" value="Gln-synt_C"/>
    <property type="match status" value="1"/>
</dbReference>
<comment type="similarity">
    <text evidence="3 4">Belongs to the glutamine synthetase family.</text>
</comment>
<name>A0A8H7N124_BIOOC</name>
<comment type="caution">
    <text evidence="6">The sequence shown here is derived from an EMBL/GenBank/DDBJ whole genome shotgun (WGS) entry which is preliminary data.</text>
</comment>
<accession>A0A8H7N124</accession>
<dbReference type="Gene3D" id="3.20.20.140">
    <property type="entry name" value="Metal-dependent hydrolases"/>
    <property type="match status" value="1"/>
</dbReference>
<keyword evidence="2" id="KW-0436">Ligase</keyword>
<gene>
    <name evidence="6" type="ORF">IM811_005650</name>
</gene>
<dbReference type="InterPro" id="IPR008146">
    <property type="entry name" value="Gln_synth_cat_dom"/>
</dbReference>
<dbReference type="PROSITE" id="PS51987">
    <property type="entry name" value="GS_CATALYTIC"/>
    <property type="match status" value="1"/>
</dbReference>
<dbReference type="GO" id="GO:0006542">
    <property type="term" value="P:glutamine biosynthetic process"/>
    <property type="evidence" value="ECO:0007669"/>
    <property type="project" value="InterPro"/>
</dbReference>
<dbReference type="SMART" id="SM01230">
    <property type="entry name" value="Gln-synt_C"/>
    <property type="match status" value="1"/>
</dbReference>
<dbReference type="GO" id="GO:0004356">
    <property type="term" value="F:glutamine synthetase activity"/>
    <property type="evidence" value="ECO:0007669"/>
    <property type="project" value="InterPro"/>
</dbReference>
<dbReference type="SUPFAM" id="SSF51556">
    <property type="entry name" value="Metallo-dependent hydrolases"/>
    <property type="match status" value="1"/>
</dbReference>
<sequence length="863" mass="96163">MPENQPNTKEAFLRAIRTTPIIDHHAHPLLKHSAINTCPLMPTIIGVHSDTMYGSRTGLAHIRAITHLSALLGCETTWDAVEAAIVRRQGEEYNKWIQRCLSGIDSVLVDDCLGDAEKFEPYNHLDIFTRSPSKRIICIEEVAAKCIDLACVAYSEPTAAFSRAIKNFIGAIEKRLDDPAVAGFKSIISLRTELAISPAINVELLQQVFQRILNDKNLGNLDALTGFGHAPLNDYFLHILASLIQNDEGGHKKPIQFDTGVGGHDRPLTASSPAHLQEFIRTYPDVPIVILHAGYPFTRETGYLAAMYGNVYADMGGVFPLLSRNGQEEVVRHILELTPVSKILWSTDGYYLPETYPLAVDQVRNALQAVLSDYVCNGDLTWVQATQIVKDILFNNANTVYNLRLELRPLAVSPGIDHHASGKENVAILTRFLKDKEEPCLLRVCWNDFTATPRMRTMPIRRVWSLLHSGEELFSLGVTKAGLGLLQTDVPVKDISPTGEYRLHPDFRSLRVGPRNGHITVMADFKEKDGSAVKLCPRSLLKSTLERGANRGLEFTLGFEVELVLFRRTNETKYEPLDGDGHAWSASRAMDHEASIDVLEDAMKQLDAAGIYIEMVHAESANGQYEIVLPKAPALEAVDTLLYARDVVSNCATTKGFRMTLHPKPYAMSCGTAAHVHMSISSSNGSDEKVWKPFYAGVLKHLRAIAAFTYSNIASYDRVQDGCWAGGTWVAWGTQNRETPLRKIEGSHWELKCIDGLANPYLAMSAVLLAGLQGVADKEELVWGDCIEDPALLSSSERQRLNMQARLPRSIWEALEALTQDSVLRELLGHELVQRYLDVKAAETEMLEKMGEQERSRWIMERY</sequence>
<dbReference type="SUPFAM" id="SSF55931">
    <property type="entry name" value="Glutamine synthetase/guanido kinase"/>
    <property type="match status" value="1"/>
</dbReference>
<dbReference type="GO" id="GO:0016787">
    <property type="term" value="F:hydrolase activity"/>
    <property type="evidence" value="ECO:0007669"/>
    <property type="project" value="InterPro"/>
</dbReference>
<dbReference type="InterPro" id="IPR014746">
    <property type="entry name" value="Gln_synth/guanido_kin_cat_dom"/>
</dbReference>
<proteinExistence type="inferred from homology"/>
<feature type="domain" description="GS catalytic" evidence="5">
    <location>
        <begin position="537"/>
        <end position="863"/>
    </location>
</feature>
<evidence type="ECO:0000259" key="5">
    <source>
        <dbReference type="PROSITE" id="PS51987"/>
    </source>
</evidence>
<dbReference type="PANTHER" id="PTHR43785">
    <property type="entry name" value="GAMMA-GLUTAMYLPUTRESCINE SYNTHETASE"/>
    <property type="match status" value="1"/>
</dbReference>
<reference evidence="6" key="1">
    <citation type="submission" date="2020-10" db="EMBL/GenBank/DDBJ databases">
        <title>High-Quality Genome Resource of Clonostachys rosea strain S41 by Oxford Nanopore Long-Read Sequencing.</title>
        <authorList>
            <person name="Wang H."/>
        </authorList>
    </citation>
    <scope>NUCLEOTIDE SEQUENCE</scope>
    <source>
        <strain evidence="6">S41</strain>
    </source>
</reference>
<evidence type="ECO:0000313" key="6">
    <source>
        <dbReference type="EMBL" id="KAF9744070.1"/>
    </source>
</evidence>
<dbReference type="EMBL" id="JADCTT010000015">
    <property type="protein sequence ID" value="KAF9744070.1"/>
    <property type="molecule type" value="Genomic_DNA"/>
</dbReference>
<dbReference type="Gene3D" id="3.30.590.10">
    <property type="entry name" value="Glutamine synthetase/guanido kinase, catalytic domain"/>
    <property type="match status" value="1"/>
</dbReference>
<evidence type="ECO:0000256" key="3">
    <source>
        <dbReference type="PROSITE-ProRule" id="PRU01331"/>
    </source>
</evidence>
<protein>
    <recommendedName>
        <fullName evidence="1">Glutamine synthetase</fullName>
    </recommendedName>
</protein>
<organism evidence="6 7">
    <name type="scientific">Bionectria ochroleuca</name>
    <name type="common">Gliocladium roseum</name>
    <dbReference type="NCBI Taxonomy" id="29856"/>
    <lineage>
        <taxon>Eukaryota</taxon>
        <taxon>Fungi</taxon>
        <taxon>Dikarya</taxon>
        <taxon>Ascomycota</taxon>
        <taxon>Pezizomycotina</taxon>
        <taxon>Sordariomycetes</taxon>
        <taxon>Hypocreomycetidae</taxon>
        <taxon>Hypocreales</taxon>
        <taxon>Bionectriaceae</taxon>
        <taxon>Clonostachys</taxon>
    </lineage>
</organism>
<dbReference type="PANTHER" id="PTHR43785:SF2">
    <property type="entry name" value="TYPE-1 GLUTAMINE SYNTHETASE 1"/>
    <property type="match status" value="1"/>
</dbReference>
<dbReference type="Gene3D" id="3.10.20.70">
    <property type="entry name" value="Glutamine synthetase, N-terminal domain"/>
    <property type="match status" value="1"/>
</dbReference>
<dbReference type="Pfam" id="PF04909">
    <property type="entry name" value="Amidohydro_2"/>
    <property type="match status" value="1"/>
</dbReference>
<dbReference type="InterPro" id="IPR036651">
    <property type="entry name" value="Gln_synt_N_sf"/>
</dbReference>
<dbReference type="InterPro" id="IPR032466">
    <property type="entry name" value="Metal_Hydrolase"/>
</dbReference>
<dbReference type="AlphaFoldDB" id="A0A8H7N124"/>